<keyword evidence="5 9" id="KW-0012">Acyltransferase</keyword>
<evidence type="ECO:0000313" key="13">
    <source>
        <dbReference type="Proteomes" id="UP000266934"/>
    </source>
</evidence>
<dbReference type="Proteomes" id="UP000266934">
    <property type="component" value="Chromosome"/>
</dbReference>
<dbReference type="SUPFAM" id="SSF53901">
    <property type="entry name" value="Thiolase-like"/>
    <property type="match status" value="2"/>
</dbReference>
<dbReference type="RefSeq" id="WP_126399200.1">
    <property type="nucleotide sequence ID" value="NZ_AP018907.1"/>
</dbReference>
<dbReference type="PANTHER" id="PTHR18919">
    <property type="entry name" value="ACETYL-COA C-ACYLTRANSFERASE"/>
    <property type="match status" value="1"/>
</dbReference>
<dbReference type="EMBL" id="AP018907">
    <property type="protein sequence ID" value="BBF92955.1"/>
    <property type="molecule type" value="Genomic_DNA"/>
</dbReference>
<comment type="pathway">
    <text evidence="1">Biopolymer metabolism; poly-(R)-3-hydroxybutanoate biosynthesis.</text>
</comment>
<evidence type="ECO:0000256" key="9">
    <source>
        <dbReference type="RuleBase" id="RU003557"/>
    </source>
</evidence>
<dbReference type="InterPro" id="IPR020613">
    <property type="entry name" value="Thiolase_CS"/>
</dbReference>
<keyword evidence="3 9" id="KW-0808">Transferase</keyword>
<organism evidence="12 13">
    <name type="scientific">Blastochloris tepida</name>
    <dbReference type="NCBI Taxonomy" id="2233851"/>
    <lineage>
        <taxon>Bacteria</taxon>
        <taxon>Pseudomonadati</taxon>
        <taxon>Pseudomonadota</taxon>
        <taxon>Alphaproteobacteria</taxon>
        <taxon>Hyphomicrobiales</taxon>
        <taxon>Blastochloridaceae</taxon>
        <taxon>Blastochloris</taxon>
    </lineage>
</organism>
<feature type="domain" description="Thiolase C-terminal" evidence="11">
    <location>
        <begin position="293"/>
        <end position="413"/>
    </location>
</feature>
<dbReference type="OrthoDB" id="9764638at2"/>
<dbReference type="KEGG" id="blag:BLTE_16400"/>
<feature type="active site" description="Acyl-thioester intermediate" evidence="8">
    <location>
        <position position="102"/>
    </location>
</feature>
<dbReference type="GO" id="GO:0042619">
    <property type="term" value="P:poly-hydroxybutyrate biosynthetic process"/>
    <property type="evidence" value="ECO:0007669"/>
    <property type="project" value="UniProtKB-KW"/>
</dbReference>
<evidence type="ECO:0000256" key="6">
    <source>
        <dbReference type="ARBA" id="ARBA00037924"/>
    </source>
</evidence>
<dbReference type="NCBIfam" id="TIGR01930">
    <property type="entry name" value="AcCoA-C-Actrans"/>
    <property type="match status" value="1"/>
</dbReference>
<evidence type="ECO:0000256" key="4">
    <source>
        <dbReference type="ARBA" id="ARBA00022752"/>
    </source>
</evidence>
<evidence type="ECO:0000256" key="2">
    <source>
        <dbReference type="ARBA" id="ARBA00010982"/>
    </source>
</evidence>
<dbReference type="PIRSF" id="PIRSF000429">
    <property type="entry name" value="Ac-CoA_Ac_transf"/>
    <property type="match status" value="1"/>
</dbReference>
<feature type="domain" description="Thiolase N-terminal" evidence="10">
    <location>
        <begin position="17"/>
        <end position="284"/>
    </location>
</feature>
<dbReference type="Pfam" id="PF00108">
    <property type="entry name" value="Thiolase_N"/>
    <property type="match status" value="1"/>
</dbReference>
<evidence type="ECO:0000256" key="7">
    <source>
        <dbReference type="ARBA" id="ARBA00080155"/>
    </source>
</evidence>
<dbReference type="AlphaFoldDB" id="A0A348G072"/>
<keyword evidence="13" id="KW-1185">Reference proteome</keyword>
<accession>A0A348G072</accession>
<name>A0A348G072_9HYPH</name>
<feature type="active site" description="Proton acceptor" evidence="8">
    <location>
        <position position="401"/>
    </location>
</feature>
<evidence type="ECO:0000256" key="8">
    <source>
        <dbReference type="PIRSR" id="PIRSR000429-1"/>
    </source>
</evidence>
<evidence type="ECO:0000256" key="1">
    <source>
        <dbReference type="ARBA" id="ARBA00004683"/>
    </source>
</evidence>
<dbReference type="PROSITE" id="PS00737">
    <property type="entry name" value="THIOLASE_2"/>
    <property type="match status" value="1"/>
</dbReference>
<dbReference type="PROSITE" id="PS00099">
    <property type="entry name" value="THIOLASE_3"/>
    <property type="match status" value="1"/>
</dbReference>
<gene>
    <name evidence="12" type="ORF">BLTE_16400</name>
</gene>
<dbReference type="CDD" id="cd00751">
    <property type="entry name" value="thiolase"/>
    <property type="match status" value="1"/>
</dbReference>
<dbReference type="Pfam" id="PF02803">
    <property type="entry name" value="Thiolase_C"/>
    <property type="match status" value="1"/>
</dbReference>
<dbReference type="InterPro" id="IPR016039">
    <property type="entry name" value="Thiolase-like"/>
</dbReference>
<dbReference type="InterPro" id="IPR020617">
    <property type="entry name" value="Thiolase_C"/>
</dbReference>
<dbReference type="PANTHER" id="PTHR18919:SF107">
    <property type="entry name" value="ACETYL-COA ACETYLTRANSFERASE, CYTOSOLIC"/>
    <property type="match status" value="1"/>
</dbReference>
<evidence type="ECO:0000259" key="11">
    <source>
        <dbReference type="Pfam" id="PF02803"/>
    </source>
</evidence>
<evidence type="ECO:0000313" key="12">
    <source>
        <dbReference type="EMBL" id="BBF92955.1"/>
    </source>
</evidence>
<reference evidence="12 13" key="1">
    <citation type="submission" date="2018-08" db="EMBL/GenBank/DDBJ databases">
        <title>Complete genome sequencing of Blastochloris tepida GI.</title>
        <authorList>
            <person name="Tsukatani Y."/>
            <person name="Mori H."/>
        </authorList>
    </citation>
    <scope>NUCLEOTIDE SEQUENCE [LARGE SCALE GENOMIC DNA]</scope>
    <source>
        <strain evidence="12 13">GI</strain>
    </source>
</reference>
<dbReference type="GO" id="GO:0006635">
    <property type="term" value="P:fatty acid beta-oxidation"/>
    <property type="evidence" value="ECO:0007669"/>
    <property type="project" value="TreeGrafter"/>
</dbReference>
<protein>
    <recommendedName>
        <fullName evidence="7">Beta-ketothiolase</fullName>
    </recommendedName>
</protein>
<feature type="active site" description="Proton acceptor" evidence="8">
    <location>
        <position position="371"/>
    </location>
</feature>
<dbReference type="GO" id="GO:0003985">
    <property type="term" value="F:acetyl-CoA C-acetyltransferase activity"/>
    <property type="evidence" value="ECO:0007669"/>
    <property type="project" value="TreeGrafter"/>
</dbReference>
<evidence type="ECO:0000259" key="10">
    <source>
        <dbReference type="Pfam" id="PF00108"/>
    </source>
</evidence>
<comment type="similarity">
    <text evidence="2 9">Belongs to the thiolase-like superfamily. Thiolase family.</text>
</comment>
<evidence type="ECO:0000256" key="5">
    <source>
        <dbReference type="ARBA" id="ARBA00023315"/>
    </source>
</evidence>
<dbReference type="InterPro" id="IPR002155">
    <property type="entry name" value="Thiolase"/>
</dbReference>
<dbReference type="Gene3D" id="3.40.47.10">
    <property type="match status" value="1"/>
</dbReference>
<evidence type="ECO:0000256" key="3">
    <source>
        <dbReference type="ARBA" id="ARBA00022679"/>
    </source>
</evidence>
<dbReference type="FunFam" id="3.40.47.10:FF:000010">
    <property type="entry name" value="Acetyl-CoA acetyltransferase (Thiolase)"/>
    <property type="match status" value="1"/>
</dbReference>
<comment type="pathway">
    <text evidence="6">Metabolic intermediate biosynthesis; (R)-mevalonate biosynthesis; (R)-mevalonate from acetyl-CoA: step 1/3.</text>
</comment>
<dbReference type="InterPro" id="IPR020610">
    <property type="entry name" value="Thiolase_AS"/>
</dbReference>
<proteinExistence type="inferred from homology"/>
<sequence>MSTTPVAGAIALAFDDVYVVDGARTPFVDYNGALSGVSPIDLGIKAGRAAIARANVDPAEIGTVVAGNMAQASFDAYFLPRHVGIYCGAPIEVPAHLVQRICGSGIEAVSQAADAVALGRARVALAVGTESMSRNPVAAYTHRGGFRLGQIEFADFLWESLRDTSCDTTMGGTAENLAKEHAISREEVDAFAARSFARALKAREDGFFDDEIVPVVDEAFERPGFVTRSIRLKSRGETVREDSHVRPSPIEALAKIRPAFGGVQTGGNSSAVVDGAAAVVLASQDWLAASGARPLARIIAAASVGVPPHIMGIGPVPAIRAACDKAGIPLANIDRIEINEAFGAQVMACARELGLDEDKLNVNGGAIAIGHPLGATGVRLVLTVSRELKRRGLRYGIASACIGGGQGIAMLVENPAA</sequence>
<dbReference type="InterPro" id="IPR020616">
    <property type="entry name" value="Thiolase_N"/>
</dbReference>
<keyword evidence="4" id="KW-0583">PHB biosynthesis</keyword>